<dbReference type="GO" id="GO:0016586">
    <property type="term" value="C:RSC-type complex"/>
    <property type="evidence" value="ECO:0007669"/>
    <property type="project" value="InterPro"/>
</dbReference>
<dbReference type="GO" id="GO:0003682">
    <property type="term" value="F:chromatin binding"/>
    <property type="evidence" value="ECO:0007669"/>
    <property type="project" value="InterPro"/>
</dbReference>
<evidence type="ECO:0000256" key="1">
    <source>
        <dbReference type="ARBA" id="ARBA00004123"/>
    </source>
</evidence>
<dbReference type="InterPro" id="IPR001025">
    <property type="entry name" value="BAH_dom"/>
</dbReference>
<dbReference type="GO" id="GO:0016514">
    <property type="term" value="C:SWI/SNF complex"/>
    <property type="evidence" value="ECO:0007669"/>
    <property type="project" value="TreeGrafter"/>
</dbReference>
<dbReference type="GO" id="GO:0003677">
    <property type="term" value="F:DNA binding"/>
    <property type="evidence" value="ECO:0007669"/>
    <property type="project" value="UniProtKB-UniRule"/>
</dbReference>
<dbReference type="SMART" id="SM00398">
    <property type="entry name" value="HMG"/>
    <property type="match status" value="1"/>
</dbReference>
<keyword evidence="6" id="KW-0539">Nucleus</keyword>
<dbReference type="Proteomes" id="UP000092462">
    <property type="component" value="Unassembled WGS sequence"/>
</dbReference>
<comment type="subcellular location">
    <subcellularLocation>
        <location evidence="1">Nucleus</location>
    </subcellularLocation>
</comment>
<dbReference type="VEuPathDB" id="VectorBase:PPAPM1_008395"/>
<accession>A0A1B0D4X4</accession>
<protein>
    <submittedName>
        <fullName evidence="7">Uncharacterized protein</fullName>
    </submittedName>
</protein>
<dbReference type="Pfam" id="PF01426">
    <property type="entry name" value="BAH"/>
    <property type="match status" value="1"/>
</dbReference>
<organism evidence="7 8">
    <name type="scientific">Phlebotomus papatasi</name>
    <name type="common">Sandfly</name>
    <dbReference type="NCBI Taxonomy" id="29031"/>
    <lineage>
        <taxon>Eukaryota</taxon>
        <taxon>Metazoa</taxon>
        <taxon>Ecdysozoa</taxon>
        <taxon>Arthropoda</taxon>
        <taxon>Hexapoda</taxon>
        <taxon>Insecta</taxon>
        <taxon>Pterygota</taxon>
        <taxon>Neoptera</taxon>
        <taxon>Endopterygota</taxon>
        <taxon>Diptera</taxon>
        <taxon>Nematocera</taxon>
        <taxon>Psychodoidea</taxon>
        <taxon>Psychodidae</taxon>
        <taxon>Phlebotomus</taxon>
        <taxon>Phlebotomus</taxon>
    </lineage>
</organism>
<reference evidence="7" key="1">
    <citation type="submission" date="2022-08" db="UniProtKB">
        <authorList>
            <consortium name="EnsemblMetazoa"/>
        </authorList>
    </citation>
    <scope>IDENTIFICATION</scope>
    <source>
        <strain evidence="7">Israel</strain>
    </source>
</reference>
<keyword evidence="3" id="KW-0156">Chromatin regulator</keyword>
<keyword evidence="4" id="KW-0805">Transcription regulation</keyword>
<dbReference type="PROSITE" id="PS50118">
    <property type="entry name" value="HMG_BOX_2"/>
    <property type="match status" value="1"/>
</dbReference>
<dbReference type="SUPFAM" id="SSF47095">
    <property type="entry name" value="HMG-box"/>
    <property type="match status" value="1"/>
</dbReference>
<dbReference type="EMBL" id="AJVK01011632">
    <property type="status" value="NOT_ANNOTATED_CDS"/>
    <property type="molecule type" value="Genomic_DNA"/>
</dbReference>
<dbReference type="Gene3D" id="3.30.160.60">
    <property type="entry name" value="Classic Zinc Finger"/>
    <property type="match status" value="1"/>
</dbReference>
<dbReference type="InterPro" id="IPR043151">
    <property type="entry name" value="BAH_sf"/>
</dbReference>
<evidence type="ECO:0000313" key="8">
    <source>
        <dbReference type="Proteomes" id="UP000092462"/>
    </source>
</evidence>
<evidence type="ECO:0000256" key="4">
    <source>
        <dbReference type="ARBA" id="ARBA00023015"/>
    </source>
</evidence>
<evidence type="ECO:0000313" key="7">
    <source>
        <dbReference type="EnsemblMetazoa" id="PPAI002532-PA"/>
    </source>
</evidence>
<dbReference type="Gene3D" id="2.30.30.490">
    <property type="match status" value="1"/>
</dbReference>
<dbReference type="Pfam" id="PF00505">
    <property type="entry name" value="HMG_box"/>
    <property type="match status" value="1"/>
</dbReference>
<dbReference type="VEuPathDB" id="VectorBase:PPAI002532"/>
<dbReference type="EMBL" id="AJVK01011633">
    <property type="status" value="NOT_ANNOTATED_CDS"/>
    <property type="molecule type" value="Genomic_DNA"/>
</dbReference>
<dbReference type="PANTHER" id="PTHR16062:SF19">
    <property type="entry name" value="PROTEIN POLYBROMO-1"/>
    <property type="match status" value="1"/>
</dbReference>
<dbReference type="InterPro" id="IPR009071">
    <property type="entry name" value="HMG_box_dom"/>
</dbReference>
<keyword evidence="5" id="KW-0804">Transcription</keyword>
<proteinExistence type="predicted"/>
<evidence type="ECO:0000256" key="3">
    <source>
        <dbReference type="ARBA" id="ARBA00022853"/>
    </source>
</evidence>
<dbReference type="EnsemblMetazoa" id="PPAI002532-RA">
    <property type="protein sequence ID" value="PPAI002532-PA"/>
    <property type="gene ID" value="PPAI002532"/>
</dbReference>
<evidence type="ECO:0000256" key="2">
    <source>
        <dbReference type="ARBA" id="ARBA00022737"/>
    </source>
</evidence>
<keyword evidence="2" id="KW-0677">Repeat</keyword>
<name>A0A1B0D4X4_PHLPP</name>
<dbReference type="GO" id="GO:0006338">
    <property type="term" value="P:chromatin remodeling"/>
    <property type="evidence" value="ECO:0007669"/>
    <property type="project" value="InterPro"/>
</dbReference>
<dbReference type="GO" id="GO:0006368">
    <property type="term" value="P:transcription elongation by RNA polymerase II"/>
    <property type="evidence" value="ECO:0007669"/>
    <property type="project" value="TreeGrafter"/>
</dbReference>
<dbReference type="CDD" id="cd21984">
    <property type="entry name" value="HMG-box_PB1"/>
    <property type="match status" value="1"/>
</dbReference>
<dbReference type="Gene3D" id="1.10.30.10">
    <property type="entry name" value="High mobility group box domain"/>
    <property type="match status" value="1"/>
</dbReference>
<keyword evidence="8" id="KW-1185">Reference proteome</keyword>
<sequence>YSGKSFFRGPWLLTPPEVPCAGNRLFYRQEVMLSTLQESSPLIAIVGRCSVLDYVEYTTCRPTEISESDVYICESIYDEIKKQIRRLQGTGLRKFSHSQMVTPDEIYHFKSPVTPLRVSASEIAALQEQLKQSTHASEVDVKTEGGDLLGMMDDSMDGGPPSVGSDFVATASPASSMHLSTPISTKKGKSGKKVVTGYILYSSEVRKSISANNPDATFGDISRIVGNEWRSLPSSEKQAWEEKAAKCNEEHAAKMSEESGCPSPAPTIAHDPVPNQVFECCWDKCDWQFEDPADCLEHSIADGTGHVQTYCASLPSNEVEYNCLWRGCIRLKKQAPPFPHLQRLVKHVREVHINKAGGRIVQPTDRSKNYMPSKKTITAIQTPIQPIAPSTQSIPIQQSPPIQQIITAPPVEPLFVTVPPRPQRVLHSEVYIKYIEGLQNDSRFISPWEKTLKATQESVPAVDVSRLPTHWLDSRGKEQPEEIVKAIWNLRNYMMKDIVQIKKNYLE</sequence>
<dbReference type="InterPro" id="IPR036910">
    <property type="entry name" value="HMG_box_dom_sf"/>
</dbReference>
<dbReference type="PROSITE" id="PS51038">
    <property type="entry name" value="BAH"/>
    <property type="match status" value="1"/>
</dbReference>
<dbReference type="InterPro" id="IPR037382">
    <property type="entry name" value="Rsc/polybromo"/>
</dbReference>
<dbReference type="EMBL" id="AJVK01011634">
    <property type="status" value="NOT_ANNOTATED_CDS"/>
    <property type="molecule type" value="Genomic_DNA"/>
</dbReference>
<dbReference type="PANTHER" id="PTHR16062">
    <property type="entry name" value="SWI/SNF-RELATED"/>
    <property type="match status" value="1"/>
</dbReference>
<dbReference type="AlphaFoldDB" id="A0A1B0D4X4"/>
<evidence type="ECO:0000256" key="6">
    <source>
        <dbReference type="ARBA" id="ARBA00023242"/>
    </source>
</evidence>
<evidence type="ECO:0000256" key="5">
    <source>
        <dbReference type="ARBA" id="ARBA00023163"/>
    </source>
</evidence>